<comment type="caution">
    <text evidence="1">The sequence shown here is derived from an EMBL/GenBank/DDBJ whole genome shotgun (WGS) entry which is preliminary data.</text>
</comment>
<protein>
    <recommendedName>
        <fullName evidence="3">Transposase IS204/IS1001/IS1096/IS1165 DDE domain-containing protein</fullName>
    </recommendedName>
</protein>
<proteinExistence type="predicted"/>
<dbReference type="AlphaFoldDB" id="A0A2V4NLX7"/>
<dbReference type="Proteomes" id="UP000248039">
    <property type="component" value="Unassembled WGS sequence"/>
</dbReference>
<evidence type="ECO:0000313" key="2">
    <source>
        <dbReference type="Proteomes" id="UP000248039"/>
    </source>
</evidence>
<evidence type="ECO:0008006" key="3">
    <source>
        <dbReference type="Google" id="ProtNLM"/>
    </source>
</evidence>
<accession>A0A2V4NLX7</accession>
<keyword evidence="2" id="KW-1185">Reference proteome</keyword>
<reference evidence="1 2" key="1">
    <citation type="submission" date="2018-03" db="EMBL/GenBank/DDBJ databases">
        <title>Bioinformatic expansion and discovery of thiopeptide antibiotics.</title>
        <authorList>
            <person name="Schwalen C.J."/>
            <person name="Hudson G.A."/>
            <person name="Mitchell D.A."/>
        </authorList>
    </citation>
    <scope>NUCLEOTIDE SEQUENCE [LARGE SCALE GENOMIC DNA]</scope>
    <source>
        <strain evidence="1 2">ATCC 21389</strain>
    </source>
</reference>
<name>A0A2V4NLX7_9ACTN</name>
<gene>
    <name evidence="1" type="ORF">C7C46_04495</name>
</gene>
<evidence type="ECO:0000313" key="1">
    <source>
        <dbReference type="EMBL" id="PYC87439.1"/>
    </source>
</evidence>
<organism evidence="1 2">
    <name type="scientific">Streptomyces tateyamensis</name>
    <dbReference type="NCBI Taxonomy" id="565073"/>
    <lineage>
        <taxon>Bacteria</taxon>
        <taxon>Bacillati</taxon>
        <taxon>Actinomycetota</taxon>
        <taxon>Actinomycetes</taxon>
        <taxon>Kitasatosporales</taxon>
        <taxon>Streptomycetaceae</taxon>
        <taxon>Streptomyces</taxon>
    </lineage>
</organism>
<sequence length="176" mass="19518">MHGRYVRRLADAAIGGRAVVVELLVRRFRCLNGSSAAETFAEQVEELTKPHTRKTPLLRSVLLSIACTLAGRPGARLAAMLGMRAAKDTCCGCFALCLSLPGPRFGCWASTTSRFAKAARTPPFWWTWRPVGRSTCCGGGRPNRWPRGWPGIRRWRSSAGLRRRRQDRRPAGDPGR</sequence>
<dbReference type="EMBL" id="PYBW01000014">
    <property type="protein sequence ID" value="PYC87439.1"/>
    <property type="molecule type" value="Genomic_DNA"/>
</dbReference>